<evidence type="ECO:0000313" key="1">
    <source>
        <dbReference type="EMBL" id="KAL0483081.1"/>
    </source>
</evidence>
<evidence type="ECO:0000313" key="2">
    <source>
        <dbReference type="Proteomes" id="UP001431209"/>
    </source>
</evidence>
<protein>
    <submittedName>
        <fullName evidence="1">Fructose-1,6-bisphosphatase class 3</fullName>
    </submittedName>
</protein>
<accession>A0AAW2Z2T6</accession>
<organism evidence="1 2">
    <name type="scientific">Acrasis kona</name>
    <dbReference type="NCBI Taxonomy" id="1008807"/>
    <lineage>
        <taxon>Eukaryota</taxon>
        <taxon>Discoba</taxon>
        <taxon>Heterolobosea</taxon>
        <taxon>Tetramitia</taxon>
        <taxon>Eutetramitia</taxon>
        <taxon>Acrasidae</taxon>
        <taxon>Acrasis</taxon>
    </lineage>
</organism>
<reference evidence="1 2" key="1">
    <citation type="submission" date="2024-03" db="EMBL/GenBank/DDBJ databases">
        <title>The Acrasis kona genome and developmental transcriptomes reveal deep origins of eukaryotic multicellular pathways.</title>
        <authorList>
            <person name="Sheikh S."/>
            <person name="Fu C.-J."/>
            <person name="Brown M.W."/>
            <person name="Baldauf S.L."/>
        </authorList>
    </citation>
    <scope>NUCLEOTIDE SEQUENCE [LARGE SCALE GENOMIC DNA]</scope>
    <source>
        <strain evidence="1 2">ATCC MYA-3509</strain>
    </source>
</reference>
<comment type="caution">
    <text evidence="1">The sequence shown here is derived from an EMBL/GenBank/DDBJ whole genome shotgun (WGS) entry which is preliminary data.</text>
</comment>
<dbReference type="AlphaFoldDB" id="A0AAW2Z2T6"/>
<keyword evidence="2" id="KW-1185">Reference proteome</keyword>
<dbReference type="Proteomes" id="UP001431209">
    <property type="component" value="Unassembled WGS sequence"/>
</dbReference>
<sequence>MITQEQQDKGSSTMIELRITKQRSMSNVSRCRKRSLFVMTLMKKTDQDALTLHNEVDREFIYHHNKSPNTSPEECKRVRDFTEDVQLYKLNFFQAKN</sequence>
<name>A0AAW2Z2T6_9EUKA</name>
<proteinExistence type="predicted"/>
<dbReference type="EMBL" id="JAOPGA020000927">
    <property type="protein sequence ID" value="KAL0483081.1"/>
    <property type="molecule type" value="Genomic_DNA"/>
</dbReference>
<gene>
    <name evidence="1" type="ORF">AKO1_014982</name>
</gene>